<evidence type="ECO:0000259" key="4">
    <source>
        <dbReference type="Pfam" id="PF00294"/>
    </source>
</evidence>
<dbReference type="InterPro" id="IPR029056">
    <property type="entry name" value="Ribokinase-like"/>
</dbReference>
<keyword evidence="2" id="KW-0808">Transferase</keyword>
<evidence type="ECO:0000313" key="5">
    <source>
        <dbReference type="EMBL" id="SUQ15086.1"/>
    </source>
</evidence>
<organism evidence="5 6">
    <name type="scientific">Faecalicatena contorta</name>
    <dbReference type="NCBI Taxonomy" id="39482"/>
    <lineage>
        <taxon>Bacteria</taxon>
        <taxon>Bacillati</taxon>
        <taxon>Bacillota</taxon>
        <taxon>Clostridia</taxon>
        <taxon>Lachnospirales</taxon>
        <taxon>Lachnospiraceae</taxon>
        <taxon>Faecalicatena</taxon>
    </lineage>
</organism>
<evidence type="ECO:0000256" key="2">
    <source>
        <dbReference type="ARBA" id="ARBA00022679"/>
    </source>
</evidence>
<proteinExistence type="inferred from homology"/>
<dbReference type="PROSITE" id="PS00584">
    <property type="entry name" value="PFKB_KINASES_2"/>
    <property type="match status" value="1"/>
</dbReference>
<keyword evidence="3 5" id="KW-0418">Kinase</keyword>
<dbReference type="PANTHER" id="PTHR43085">
    <property type="entry name" value="HEXOKINASE FAMILY MEMBER"/>
    <property type="match status" value="1"/>
</dbReference>
<sequence length="305" mass="34067">MKRKAKILAAGIATMDIYCHQGRMYPGGNEYNIAYNSHIQGAQAAFMGIFADDRAGKLLEETLRKRGIDTSFSHHEKGASGYALVDIRDGDRVFLDWNKQGVTDLYPFDFTKEEIDYMKTFDVTCISWGARVTPVQIKKLKQSGVFVCYDFYDNFTDKAIQEIAPYIQYAFFSCSHLTAEETKDVLQKAADFGCEIAVGTRGSNPTIAWDGMRFYEQKTYRVEVKDTMGAGDAYISAFLTNYLSVAEADEFSVKDDKIQYSLSEAAKFAAQVVAKDGALGIGYDVDVNRLSELIHLSPSEHPAIP</sequence>
<evidence type="ECO:0000256" key="3">
    <source>
        <dbReference type="ARBA" id="ARBA00022777"/>
    </source>
</evidence>
<evidence type="ECO:0000313" key="6">
    <source>
        <dbReference type="Proteomes" id="UP000254051"/>
    </source>
</evidence>
<dbReference type="Gene3D" id="3.40.1190.20">
    <property type="match status" value="1"/>
</dbReference>
<gene>
    <name evidence="5" type="ORF">SAMN05216529_109139</name>
</gene>
<dbReference type="InterPro" id="IPR011611">
    <property type="entry name" value="PfkB_dom"/>
</dbReference>
<dbReference type="InterPro" id="IPR050306">
    <property type="entry name" value="PfkB_Carbo_kinase"/>
</dbReference>
<dbReference type="InterPro" id="IPR002173">
    <property type="entry name" value="Carboh/pur_kinase_PfkB_CS"/>
</dbReference>
<dbReference type="GO" id="GO:0016301">
    <property type="term" value="F:kinase activity"/>
    <property type="evidence" value="ECO:0007669"/>
    <property type="project" value="UniProtKB-KW"/>
</dbReference>
<keyword evidence="6" id="KW-1185">Reference proteome</keyword>
<reference evidence="6" key="1">
    <citation type="submission" date="2017-07" db="EMBL/GenBank/DDBJ databases">
        <authorList>
            <person name="Varghese N."/>
            <person name="Submissions S."/>
        </authorList>
    </citation>
    <scope>NUCLEOTIDE SEQUENCE [LARGE SCALE GENOMIC DNA]</scope>
    <source>
        <strain evidence="6">NLAE-zl-C134</strain>
    </source>
</reference>
<dbReference type="Pfam" id="PF00294">
    <property type="entry name" value="PfkB"/>
    <property type="match status" value="1"/>
</dbReference>
<dbReference type="OrthoDB" id="9775849at2"/>
<feature type="domain" description="Carbohydrate kinase PfkB" evidence="4">
    <location>
        <begin position="15"/>
        <end position="273"/>
    </location>
</feature>
<dbReference type="RefSeq" id="WP_109712580.1">
    <property type="nucleotide sequence ID" value="NZ_QGDS01000009.1"/>
</dbReference>
<dbReference type="EMBL" id="UHJJ01000009">
    <property type="protein sequence ID" value="SUQ15086.1"/>
    <property type="molecule type" value="Genomic_DNA"/>
</dbReference>
<protein>
    <submittedName>
        <fullName evidence="5">Sugar or nucleoside kinase, ribokinase family</fullName>
    </submittedName>
</protein>
<dbReference type="Proteomes" id="UP000254051">
    <property type="component" value="Unassembled WGS sequence"/>
</dbReference>
<evidence type="ECO:0000256" key="1">
    <source>
        <dbReference type="ARBA" id="ARBA00010688"/>
    </source>
</evidence>
<dbReference type="AlphaFoldDB" id="A0A315ZTW5"/>
<dbReference type="SUPFAM" id="SSF53613">
    <property type="entry name" value="Ribokinase-like"/>
    <property type="match status" value="1"/>
</dbReference>
<dbReference type="PANTHER" id="PTHR43085:SF41">
    <property type="entry name" value="FRUCTOSELYSINE 6-KINASE"/>
    <property type="match status" value="1"/>
</dbReference>
<comment type="similarity">
    <text evidence="1">Belongs to the carbohydrate kinase PfkB family.</text>
</comment>
<name>A0A315ZTW5_9FIRM</name>
<accession>A0A315ZTW5</accession>